<evidence type="ECO:0000256" key="3">
    <source>
        <dbReference type="SAM" id="MobiDB-lite"/>
    </source>
</evidence>
<dbReference type="Gene3D" id="2.130.10.10">
    <property type="entry name" value="YVTN repeat-like/Quinoprotein amine dehydrogenase"/>
    <property type="match status" value="1"/>
</dbReference>
<dbReference type="EMBL" id="QPFP01000102">
    <property type="protein sequence ID" value="TEB21801.1"/>
    <property type="molecule type" value="Genomic_DNA"/>
</dbReference>
<dbReference type="PANTHER" id="PTHR44472">
    <property type="entry name" value="DDB1- AND CUL4-ASSOCIATED FACTOR 4-RELATED"/>
    <property type="match status" value="1"/>
</dbReference>
<dbReference type="InterPro" id="IPR011047">
    <property type="entry name" value="Quinoprotein_ADH-like_sf"/>
</dbReference>
<dbReference type="GO" id="GO:0080008">
    <property type="term" value="C:Cul4-RING E3 ubiquitin ligase complex"/>
    <property type="evidence" value="ECO:0007669"/>
    <property type="project" value="TreeGrafter"/>
</dbReference>
<dbReference type="Proteomes" id="UP000298030">
    <property type="component" value="Unassembled WGS sequence"/>
</dbReference>
<keyword evidence="1" id="KW-0853">WD repeat</keyword>
<feature type="compositionally biased region" description="Basic residues" evidence="3">
    <location>
        <begin position="43"/>
        <end position="59"/>
    </location>
</feature>
<evidence type="ECO:0000256" key="2">
    <source>
        <dbReference type="ARBA" id="ARBA00022737"/>
    </source>
</evidence>
<gene>
    <name evidence="4" type="ORF">FA13DRAFT_1642259</name>
</gene>
<keyword evidence="5" id="KW-1185">Reference proteome</keyword>
<dbReference type="SUPFAM" id="SSF50998">
    <property type="entry name" value="Quinoprotein alcohol dehydrogenase-like"/>
    <property type="match status" value="1"/>
</dbReference>
<evidence type="ECO:0000256" key="1">
    <source>
        <dbReference type="ARBA" id="ARBA00022574"/>
    </source>
</evidence>
<dbReference type="STRING" id="71717.A0A4Y7SJ69"/>
<name>A0A4Y7SJ69_COPMI</name>
<organism evidence="4 5">
    <name type="scientific">Coprinellus micaceus</name>
    <name type="common">Glistening ink-cap mushroom</name>
    <name type="synonym">Coprinus micaceus</name>
    <dbReference type="NCBI Taxonomy" id="71717"/>
    <lineage>
        <taxon>Eukaryota</taxon>
        <taxon>Fungi</taxon>
        <taxon>Dikarya</taxon>
        <taxon>Basidiomycota</taxon>
        <taxon>Agaricomycotina</taxon>
        <taxon>Agaricomycetes</taxon>
        <taxon>Agaricomycetidae</taxon>
        <taxon>Agaricales</taxon>
        <taxon>Agaricineae</taxon>
        <taxon>Psathyrellaceae</taxon>
        <taxon>Coprinellus</taxon>
    </lineage>
</organism>
<dbReference type="OrthoDB" id="128867at2759"/>
<dbReference type="InterPro" id="IPR015943">
    <property type="entry name" value="WD40/YVTN_repeat-like_dom_sf"/>
</dbReference>
<protein>
    <recommendedName>
        <fullName evidence="6">WD40 repeat-like protein</fullName>
    </recommendedName>
</protein>
<evidence type="ECO:0000313" key="5">
    <source>
        <dbReference type="Proteomes" id="UP000298030"/>
    </source>
</evidence>
<evidence type="ECO:0000313" key="4">
    <source>
        <dbReference type="EMBL" id="TEB21801.1"/>
    </source>
</evidence>
<accession>A0A4Y7SJ69</accession>
<reference evidence="4 5" key="1">
    <citation type="journal article" date="2019" name="Nat. Ecol. Evol.">
        <title>Megaphylogeny resolves global patterns of mushroom evolution.</title>
        <authorList>
            <person name="Varga T."/>
            <person name="Krizsan K."/>
            <person name="Foldi C."/>
            <person name="Dima B."/>
            <person name="Sanchez-Garcia M."/>
            <person name="Sanchez-Ramirez S."/>
            <person name="Szollosi G.J."/>
            <person name="Szarkandi J.G."/>
            <person name="Papp V."/>
            <person name="Albert L."/>
            <person name="Andreopoulos W."/>
            <person name="Angelini C."/>
            <person name="Antonin V."/>
            <person name="Barry K.W."/>
            <person name="Bougher N.L."/>
            <person name="Buchanan P."/>
            <person name="Buyck B."/>
            <person name="Bense V."/>
            <person name="Catcheside P."/>
            <person name="Chovatia M."/>
            <person name="Cooper J."/>
            <person name="Damon W."/>
            <person name="Desjardin D."/>
            <person name="Finy P."/>
            <person name="Geml J."/>
            <person name="Haridas S."/>
            <person name="Hughes K."/>
            <person name="Justo A."/>
            <person name="Karasinski D."/>
            <person name="Kautmanova I."/>
            <person name="Kiss B."/>
            <person name="Kocsube S."/>
            <person name="Kotiranta H."/>
            <person name="LaButti K.M."/>
            <person name="Lechner B.E."/>
            <person name="Liimatainen K."/>
            <person name="Lipzen A."/>
            <person name="Lukacs Z."/>
            <person name="Mihaltcheva S."/>
            <person name="Morgado L.N."/>
            <person name="Niskanen T."/>
            <person name="Noordeloos M.E."/>
            <person name="Ohm R.A."/>
            <person name="Ortiz-Santana B."/>
            <person name="Ovrebo C."/>
            <person name="Racz N."/>
            <person name="Riley R."/>
            <person name="Savchenko A."/>
            <person name="Shiryaev A."/>
            <person name="Soop K."/>
            <person name="Spirin V."/>
            <person name="Szebenyi C."/>
            <person name="Tomsovsky M."/>
            <person name="Tulloss R.E."/>
            <person name="Uehling J."/>
            <person name="Grigoriev I.V."/>
            <person name="Vagvolgyi C."/>
            <person name="Papp T."/>
            <person name="Martin F.M."/>
            <person name="Miettinen O."/>
            <person name="Hibbett D.S."/>
            <person name="Nagy L.G."/>
        </authorList>
    </citation>
    <scope>NUCLEOTIDE SEQUENCE [LARGE SCALE GENOMIC DNA]</scope>
    <source>
        <strain evidence="4 5">FP101781</strain>
    </source>
</reference>
<keyword evidence="2" id="KW-0677">Repeat</keyword>
<comment type="caution">
    <text evidence="4">The sequence shown here is derived from an EMBL/GenBank/DDBJ whole genome shotgun (WGS) entry which is preliminary data.</text>
</comment>
<dbReference type="PANTHER" id="PTHR44472:SF1">
    <property type="entry name" value="DDB1 AND CUL4 ASSOCIATED FACTOR 4"/>
    <property type="match status" value="1"/>
</dbReference>
<sequence>MPRDLPGFYWDAERNRYFPLSSRPPGFPPSGPSTQQAEENPPKKRKLQNRTTKHPKVSQKRMPSDEEDSDEESAENRTKTSPAPGGRRTTHVCLQSCCIGGSSRLTYNQAPIFGKITTFCVSPQAPDGESGRWHLLGDSRGWLFRCKASYRDRDTEDPAPPDSDIDAELNWLPWSAELNLQPNGCVSSISMWGSRWVATGAGSSARFASSDIRSLDRMFIVTLPGARDLWASHLHERSVAFGASFRAIYVPDIDHSTAPEQLNTHSDIFTNLVYTGARNGSIHRFDKRVGFKGRGDILLDSRFPTDQRSSVLSLSLLGAARDDPAHSNSALQGTVNSGLLVSHMNGQLQTFDLRYVSTKASRRASEPIVVYNGHVNTHTRELGLAIDHTTGFLYAAGQDCRIRGWALSTGEPISTAPGAANASRSGTLPTPQDPWSHTHPFHTTFAEPIPVLRVSSDDTGVEGRGGRRLWAAAGEGLWRWNLG</sequence>
<dbReference type="AlphaFoldDB" id="A0A4Y7SJ69"/>
<proteinExistence type="predicted"/>
<dbReference type="InterPro" id="IPR052254">
    <property type="entry name" value="CUL4-DDB1_E3_ligase_receptor"/>
</dbReference>
<feature type="region of interest" description="Disordered" evidence="3">
    <location>
        <begin position="415"/>
        <end position="437"/>
    </location>
</feature>
<feature type="region of interest" description="Disordered" evidence="3">
    <location>
        <begin position="17"/>
        <end position="89"/>
    </location>
</feature>
<evidence type="ECO:0008006" key="6">
    <source>
        <dbReference type="Google" id="ProtNLM"/>
    </source>
</evidence>
<feature type="compositionally biased region" description="Polar residues" evidence="3">
    <location>
        <begin position="422"/>
        <end position="435"/>
    </location>
</feature>